<sequence>MKLAVIIGVEEYADSNIARRAFAATDTTAFGLVIRALGFEEADQLLLVDAQATKTTIESKLRRTFRSLAVEDELLLYYAGHGFAEAGRGYLTCHDTQATDLAATSIAWRTVLKQLSESDCRHVALLIDSCRGAKGSSLGDDPLVYDEFEAFCAAEEGRACFVACQAGETSWPAAQVKHSAWGANVVTAFAGQDKSALNSANLLTSTSLQTYLVEAVPRTLQRAYSDQKQQTPVSYGPVSGNFVLADLGEILAKRKDSATAHLSDVHRVTLWRENIEGIRSLAGFKKTQAVPDAVNSYARALVTQLAASEIEQDIGEIRDKLRQEFSFKRRDLEATIPGDGTGSILTPYFCYSVTVSLNPANPAEVIWRRQVAEIKEPEQILSPAFELVFPKKFSAVEFSPPVPINLADFIDQLEETGDQRVKLDYDSAATWCKLTIKGIPGQIAISPTNFAIVHPRAESPRLLLDAFFKIQAMLVDTYDVRAVGFRRD</sequence>
<dbReference type="OrthoDB" id="265903at2"/>
<feature type="domain" description="Caspase family p20" evidence="1">
    <location>
        <begin position="1"/>
        <end position="134"/>
    </location>
</feature>
<dbReference type="RefSeq" id="WP_145099373.1">
    <property type="nucleotide sequence ID" value="NZ_CP036274.1"/>
</dbReference>
<dbReference type="EMBL" id="CP036274">
    <property type="protein sequence ID" value="QDU31744.1"/>
    <property type="molecule type" value="Genomic_DNA"/>
</dbReference>
<gene>
    <name evidence="2" type="ORF">ETAA8_69040</name>
</gene>
<evidence type="ECO:0000259" key="1">
    <source>
        <dbReference type="PROSITE" id="PS50208"/>
    </source>
</evidence>
<name>A0A517YNF5_9BACT</name>
<protein>
    <submittedName>
        <fullName evidence="2">Caspase domain protein</fullName>
    </submittedName>
</protein>
<reference evidence="2 3" key="1">
    <citation type="submission" date="2019-02" db="EMBL/GenBank/DDBJ databases">
        <title>Deep-cultivation of Planctomycetes and their phenomic and genomic characterization uncovers novel biology.</title>
        <authorList>
            <person name="Wiegand S."/>
            <person name="Jogler M."/>
            <person name="Boedeker C."/>
            <person name="Pinto D."/>
            <person name="Vollmers J."/>
            <person name="Rivas-Marin E."/>
            <person name="Kohn T."/>
            <person name="Peeters S.H."/>
            <person name="Heuer A."/>
            <person name="Rast P."/>
            <person name="Oberbeckmann S."/>
            <person name="Bunk B."/>
            <person name="Jeske O."/>
            <person name="Meyerdierks A."/>
            <person name="Storesund J.E."/>
            <person name="Kallscheuer N."/>
            <person name="Luecker S."/>
            <person name="Lage O.M."/>
            <person name="Pohl T."/>
            <person name="Merkel B.J."/>
            <person name="Hornburger P."/>
            <person name="Mueller R.-W."/>
            <person name="Bruemmer F."/>
            <person name="Labrenz M."/>
            <person name="Spormann A.M."/>
            <person name="Op den Camp H."/>
            <person name="Overmann J."/>
            <person name="Amann R."/>
            <person name="Jetten M.S.M."/>
            <person name="Mascher T."/>
            <person name="Medema M.H."/>
            <person name="Devos D.P."/>
            <person name="Kaster A.-K."/>
            <person name="Ovreas L."/>
            <person name="Rohde M."/>
            <person name="Galperin M.Y."/>
            <person name="Jogler C."/>
        </authorList>
    </citation>
    <scope>NUCLEOTIDE SEQUENCE [LARGE SCALE GENOMIC DNA]</scope>
    <source>
        <strain evidence="2 3">ETA_A8</strain>
    </source>
</reference>
<dbReference type="InterPro" id="IPR029030">
    <property type="entry name" value="Caspase-like_dom_sf"/>
</dbReference>
<dbReference type="InterPro" id="IPR011600">
    <property type="entry name" value="Pept_C14_caspase"/>
</dbReference>
<accession>A0A517YNF5</accession>
<dbReference type="PROSITE" id="PS50208">
    <property type="entry name" value="CASPASE_P20"/>
    <property type="match status" value="1"/>
</dbReference>
<dbReference type="Pfam" id="PF00656">
    <property type="entry name" value="Peptidase_C14"/>
    <property type="match status" value="1"/>
</dbReference>
<dbReference type="GO" id="GO:0004197">
    <property type="term" value="F:cysteine-type endopeptidase activity"/>
    <property type="evidence" value="ECO:0007669"/>
    <property type="project" value="InterPro"/>
</dbReference>
<evidence type="ECO:0000313" key="2">
    <source>
        <dbReference type="EMBL" id="QDU31744.1"/>
    </source>
</evidence>
<dbReference type="SUPFAM" id="SSF52129">
    <property type="entry name" value="Caspase-like"/>
    <property type="match status" value="1"/>
</dbReference>
<dbReference type="Proteomes" id="UP000315017">
    <property type="component" value="Chromosome"/>
</dbReference>
<organism evidence="2 3">
    <name type="scientific">Anatilimnocola aggregata</name>
    <dbReference type="NCBI Taxonomy" id="2528021"/>
    <lineage>
        <taxon>Bacteria</taxon>
        <taxon>Pseudomonadati</taxon>
        <taxon>Planctomycetota</taxon>
        <taxon>Planctomycetia</taxon>
        <taxon>Pirellulales</taxon>
        <taxon>Pirellulaceae</taxon>
        <taxon>Anatilimnocola</taxon>
    </lineage>
</organism>
<proteinExistence type="predicted"/>
<dbReference type="Gene3D" id="3.40.50.1460">
    <property type="match status" value="1"/>
</dbReference>
<keyword evidence="3" id="KW-1185">Reference proteome</keyword>
<evidence type="ECO:0000313" key="3">
    <source>
        <dbReference type="Proteomes" id="UP000315017"/>
    </source>
</evidence>
<dbReference type="AlphaFoldDB" id="A0A517YNF5"/>
<dbReference type="KEGG" id="aagg:ETAA8_69040"/>
<dbReference type="GO" id="GO:0006508">
    <property type="term" value="P:proteolysis"/>
    <property type="evidence" value="ECO:0007669"/>
    <property type="project" value="InterPro"/>
</dbReference>
<dbReference type="InterPro" id="IPR001309">
    <property type="entry name" value="Pept_C14_p20"/>
</dbReference>